<feature type="compositionally biased region" description="Pro residues" evidence="1">
    <location>
        <begin position="1"/>
        <end position="11"/>
    </location>
</feature>
<reference evidence="2" key="1">
    <citation type="submission" date="2020-02" db="EMBL/GenBank/DDBJ databases">
        <authorList>
            <person name="Meier V. D."/>
        </authorList>
    </citation>
    <scope>NUCLEOTIDE SEQUENCE</scope>
    <source>
        <strain evidence="2">AVDCRST_MAG64</strain>
    </source>
</reference>
<feature type="non-terminal residue" evidence="2">
    <location>
        <position position="82"/>
    </location>
</feature>
<feature type="region of interest" description="Disordered" evidence="1">
    <location>
        <begin position="1"/>
        <end position="82"/>
    </location>
</feature>
<evidence type="ECO:0000256" key="1">
    <source>
        <dbReference type="SAM" id="MobiDB-lite"/>
    </source>
</evidence>
<protein>
    <submittedName>
        <fullName evidence="2">Aspartate-semialdehyde dehydrogenase</fullName>
        <ecNumber evidence="2">1.2.1.11</ecNumber>
    </submittedName>
</protein>
<organism evidence="2">
    <name type="scientific">uncultured Phycisphaerae bacterium</name>
    <dbReference type="NCBI Taxonomy" id="904963"/>
    <lineage>
        <taxon>Bacteria</taxon>
        <taxon>Pseudomonadati</taxon>
        <taxon>Planctomycetota</taxon>
        <taxon>Phycisphaerae</taxon>
        <taxon>environmental samples</taxon>
    </lineage>
</organism>
<proteinExistence type="predicted"/>
<feature type="non-terminal residue" evidence="2">
    <location>
        <position position="1"/>
    </location>
</feature>
<name>A0A6J4PV94_9BACT</name>
<feature type="compositionally biased region" description="Basic and acidic residues" evidence="1">
    <location>
        <begin position="70"/>
        <end position="82"/>
    </location>
</feature>
<keyword evidence="2" id="KW-0560">Oxidoreductase</keyword>
<dbReference type="EC" id="1.2.1.11" evidence="2"/>
<sequence length="82" mass="8336">DHARPGPPDPGQGPWRAGRRRPGGQPLPDAAGGEPPGPGAGRADPPGREPGRRQGRRAVRQRGPDPQGGGDERGADRGDAGV</sequence>
<evidence type="ECO:0000313" key="2">
    <source>
        <dbReference type="EMBL" id="CAA9426615.1"/>
    </source>
</evidence>
<feature type="compositionally biased region" description="Low complexity" evidence="1">
    <location>
        <begin position="23"/>
        <end position="33"/>
    </location>
</feature>
<dbReference type="EMBL" id="CADCUQ010000738">
    <property type="protein sequence ID" value="CAA9426615.1"/>
    <property type="molecule type" value="Genomic_DNA"/>
</dbReference>
<gene>
    <name evidence="2" type="ORF">AVDCRST_MAG64-3209</name>
</gene>
<dbReference type="AlphaFoldDB" id="A0A6J4PV94"/>
<accession>A0A6J4PV94</accession>
<dbReference type="GO" id="GO:0004073">
    <property type="term" value="F:aspartate-semialdehyde dehydrogenase activity"/>
    <property type="evidence" value="ECO:0007669"/>
    <property type="project" value="UniProtKB-EC"/>
</dbReference>